<evidence type="ECO:0000313" key="4">
    <source>
        <dbReference type="Proteomes" id="UP001165121"/>
    </source>
</evidence>
<protein>
    <submittedName>
        <fullName evidence="3">Unnamed protein product</fullName>
    </submittedName>
</protein>
<keyword evidence="4" id="KW-1185">Reference proteome</keyword>
<dbReference type="AlphaFoldDB" id="A0A9W6TQF8"/>
<name>A0A9W6TQF8_9STRA</name>
<evidence type="ECO:0000256" key="2">
    <source>
        <dbReference type="SAM" id="Phobius"/>
    </source>
</evidence>
<dbReference type="OrthoDB" id="125419at2759"/>
<comment type="caution">
    <text evidence="3">The sequence shown here is derived from an EMBL/GenBank/DDBJ whole genome shotgun (WGS) entry which is preliminary data.</text>
</comment>
<proteinExistence type="predicted"/>
<keyword evidence="2" id="KW-1133">Transmembrane helix</keyword>
<accession>A0A9W6TQF8</accession>
<evidence type="ECO:0000256" key="1">
    <source>
        <dbReference type="SAM" id="MobiDB-lite"/>
    </source>
</evidence>
<feature type="compositionally biased region" description="Basic and acidic residues" evidence="1">
    <location>
        <begin position="191"/>
        <end position="203"/>
    </location>
</feature>
<reference evidence="3" key="1">
    <citation type="submission" date="2023-04" db="EMBL/GenBank/DDBJ databases">
        <title>Phytophthora fragariaefolia NBRC 109709.</title>
        <authorList>
            <person name="Ichikawa N."/>
            <person name="Sato H."/>
            <person name="Tonouchi N."/>
        </authorList>
    </citation>
    <scope>NUCLEOTIDE SEQUENCE</scope>
    <source>
        <strain evidence="3">NBRC 109709</strain>
    </source>
</reference>
<gene>
    <name evidence="3" type="ORF">Pfra01_000230700</name>
</gene>
<feature type="transmembrane region" description="Helical" evidence="2">
    <location>
        <begin position="30"/>
        <end position="48"/>
    </location>
</feature>
<dbReference type="EMBL" id="BSXT01000187">
    <property type="protein sequence ID" value="GMF20147.1"/>
    <property type="molecule type" value="Genomic_DNA"/>
</dbReference>
<dbReference type="Proteomes" id="UP001165121">
    <property type="component" value="Unassembled WGS sequence"/>
</dbReference>
<keyword evidence="2" id="KW-0812">Transmembrane</keyword>
<sequence>MAPTSSDYNDITPAERDVFAKYRQVGTRRAAFGGLLGATAMAGLWNAAALGTTMGVVGVLGSCTIIADVLPLWKVNANKDLCLHYPVGGAIGARTSLRTSNTRHELFTELLRLPGDQAPHAAQAREMYVLEWTVLPSSTRTASDDDILVCGVQSSDQVGAQCLRVGTAQGCGTPRCFGQDRGRSFQAPVKEGMRRRLAPRERSPPSPPASPSHLTAPEHRSKT</sequence>
<organism evidence="3 4">
    <name type="scientific">Phytophthora fragariaefolia</name>
    <dbReference type="NCBI Taxonomy" id="1490495"/>
    <lineage>
        <taxon>Eukaryota</taxon>
        <taxon>Sar</taxon>
        <taxon>Stramenopiles</taxon>
        <taxon>Oomycota</taxon>
        <taxon>Peronosporomycetes</taxon>
        <taxon>Peronosporales</taxon>
        <taxon>Peronosporaceae</taxon>
        <taxon>Phytophthora</taxon>
    </lineage>
</organism>
<feature type="region of interest" description="Disordered" evidence="1">
    <location>
        <begin position="176"/>
        <end position="223"/>
    </location>
</feature>
<evidence type="ECO:0000313" key="3">
    <source>
        <dbReference type="EMBL" id="GMF20147.1"/>
    </source>
</evidence>
<keyword evidence="2" id="KW-0472">Membrane</keyword>